<sequence>PAAAASQLSVRGPVVCRGQEEASPRC</sequence>
<protein>
    <submittedName>
        <fullName evidence="1">Uncharacterized protein</fullName>
    </submittedName>
</protein>
<organism evidence="1 2">
    <name type="scientific">Stigmatella aurantiaca (strain DW4/3-1)</name>
    <dbReference type="NCBI Taxonomy" id="378806"/>
    <lineage>
        <taxon>Bacteria</taxon>
        <taxon>Pseudomonadati</taxon>
        <taxon>Myxococcota</taxon>
        <taxon>Myxococcia</taxon>
        <taxon>Myxococcales</taxon>
        <taxon>Cystobacterineae</taxon>
        <taxon>Archangiaceae</taxon>
        <taxon>Stigmatella</taxon>
    </lineage>
</organism>
<feature type="non-terminal residue" evidence="1">
    <location>
        <position position="1"/>
    </location>
</feature>
<proteinExistence type="predicted"/>
<dbReference type="EMBL" id="AAMD01000445">
    <property type="protein sequence ID" value="EAU61563.1"/>
    <property type="molecule type" value="Genomic_DNA"/>
</dbReference>
<gene>
    <name evidence="1" type="ORF">STIAU_0022</name>
</gene>
<name>Q08M53_STIAD</name>
<evidence type="ECO:0000313" key="1">
    <source>
        <dbReference type="EMBL" id="EAU61563.1"/>
    </source>
</evidence>
<dbReference type="Proteomes" id="UP000032702">
    <property type="component" value="Unassembled WGS sequence"/>
</dbReference>
<evidence type="ECO:0000313" key="2">
    <source>
        <dbReference type="Proteomes" id="UP000032702"/>
    </source>
</evidence>
<accession>Q08M53</accession>
<dbReference type="AlphaFoldDB" id="Q08M53"/>
<comment type="caution">
    <text evidence="1">The sequence shown here is derived from an EMBL/GenBank/DDBJ whole genome shotgun (WGS) entry which is preliminary data.</text>
</comment>
<reference evidence="1 2" key="1">
    <citation type="submission" date="2006-04" db="EMBL/GenBank/DDBJ databases">
        <authorList>
            <person name="Nierman W.C."/>
        </authorList>
    </citation>
    <scope>NUCLEOTIDE SEQUENCE [LARGE SCALE GENOMIC DNA]</scope>
    <source>
        <strain evidence="1 2">DW4/3-1</strain>
    </source>
</reference>